<feature type="domain" description="VOC" evidence="1">
    <location>
        <begin position="8"/>
        <end position="119"/>
    </location>
</feature>
<comment type="caution">
    <text evidence="2">The sequence shown here is derived from an EMBL/GenBank/DDBJ whole genome shotgun (WGS) entry which is preliminary data.</text>
</comment>
<dbReference type="PANTHER" id="PTHR34109">
    <property type="entry name" value="BNAUNNG04460D PROTEIN-RELATED"/>
    <property type="match status" value="1"/>
</dbReference>
<dbReference type="SUPFAM" id="SSF54593">
    <property type="entry name" value="Glyoxalase/Bleomycin resistance protein/Dihydroxybiphenyl dioxygenase"/>
    <property type="match status" value="1"/>
</dbReference>
<dbReference type="PROSITE" id="PS51819">
    <property type="entry name" value="VOC"/>
    <property type="match status" value="1"/>
</dbReference>
<evidence type="ECO:0000259" key="1">
    <source>
        <dbReference type="PROSITE" id="PS51819"/>
    </source>
</evidence>
<sequence length="122" mass="13246">MSPFKPVGWPSVIPRIVTSDLSGLTGFLRDVFGADGDVRSGAPTEMRIGDSIILISDGGGVREAMPAFLYVYVENADETYRRAIAAGAESIETPADTPYGDRRATVRDSWANVWQMATYRGN</sequence>
<evidence type="ECO:0000313" key="2">
    <source>
        <dbReference type="EMBL" id="NVL07586.1"/>
    </source>
</evidence>
<name>A0A973WQF8_9BRAD</name>
<dbReference type="InterPro" id="IPR037523">
    <property type="entry name" value="VOC_core"/>
</dbReference>
<gene>
    <name evidence="2" type="ORF">HU230_17935</name>
</gene>
<dbReference type="Pfam" id="PF00903">
    <property type="entry name" value="Glyoxalase"/>
    <property type="match status" value="1"/>
</dbReference>
<dbReference type="InterPro" id="IPR029068">
    <property type="entry name" value="Glyas_Bleomycin-R_OHBP_Dase"/>
</dbReference>
<organism evidence="2">
    <name type="scientific">Bradyrhizobium quebecense</name>
    <dbReference type="NCBI Taxonomy" id="2748629"/>
    <lineage>
        <taxon>Bacteria</taxon>
        <taxon>Pseudomonadati</taxon>
        <taxon>Pseudomonadota</taxon>
        <taxon>Alphaproteobacteria</taxon>
        <taxon>Hyphomicrobiales</taxon>
        <taxon>Nitrobacteraceae</taxon>
        <taxon>Bradyrhizobium</taxon>
    </lineage>
</organism>
<dbReference type="InterPro" id="IPR004360">
    <property type="entry name" value="Glyas_Fos-R_dOase_dom"/>
</dbReference>
<dbReference type="RefSeq" id="WP_176531235.1">
    <property type="nucleotide sequence ID" value="NZ_CP088022.1"/>
</dbReference>
<protein>
    <submittedName>
        <fullName evidence="2">VOC family protein</fullName>
    </submittedName>
</protein>
<accession>A0A973WQF8</accession>
<reference evidence="2" key="1">
    <citation type="submission" date="2020-06" db="EMBL/GenBank/DDBJ databases">
        <title>Whole Genome Sequence of Bradyrhizobium sp. Strain 66S1MB.</title>
        <authorList>
            <person name="Bromfield E."/>
            <person name="Cloutier S."/>
        </authorList>
    </citation>
    <scope>NUCLEOTIDE SEQUENCE</scope>
    <source>
        <strain evidence="2">66S1MB</strain>
    </source>
</reference>
<proteinExistence type="predicted"/>
<dbReference type="EMBL" id="JABWSX010000001">
    <property type="protein sequence ID" value="NVL07586.1"/>
    <property type="molecule type" value="Genomic_DNA"/>
</dbReference>
<dbReference type="PANTHER" id="PTHR34109:SF1">
    <property type="entry name" value="VOC DOMAIN-CONTAINING PROTEIN"/>
    <property type="match status" value="1"/>
</dbReference>
<dbReference type="AlphaFoldDB" id="A0A973WQF8"/>
<dbReference type="Gene3D" id="3.10.180.10">
    <property type="entry name" value="2,3-Dihydroxybiphenyl 1,2-Dioxygenase, domain 1"/>
    <property type="match status" value="1"/>
</dbReference>